<dbReference type="PANTHER" id="PTHR12970:SF1">
    <property type="entry name" value="PROTEASOME ASSEMBLY CHAPERONE 2"/>
    <property type="match status" value="1"/>
</dbReference>
<sequence>MAQASSSSGPLYPVNGFDVAALTGATVVIPAVSLGNVPQLTADLLVASLGLRRVAFLGRGDTVAPFAGRGEDGVVTGGLELYGNDGKVFVLMQRAPTLKSKKDAHIELIASLVKTYRVGLALVLASLDAANQDDAQLLTPHQAVLPPGAATNPVLERLAHLPALKLTLETTPPHHAPHPSLSSLARPRAASTVYPPFLPGAGLTRRVLGALADTAVPSGAVTAWVVEGDNRGDAHALAGVALQILGVETEIVEPASWAGLFGPGQGWSGGSSMDAEIYG</sequence>
<reference evidence="5 6" key="1">
    <citation type="submission" date="2018-11" db="EMBL/GenBank/DDBJ databases">
        <title>Genome sequence of Apiotrichum porosum DSM 27194.</title>
        <authorList>
            <person name="Aliyu H."/>
            <person name="Gorte O."/>
            <person name="Ochsenreither K."/>
        </authorList>
    </citation>
    <scope>NUCLEOTIDE SEQUENCE [LARGE SCALE GENOMIC DNA]</scope>
    <source>
        <strain evidence="5 6">DSM 27194</strain>
    </source>
</reference>
<keyword evidence="6" id="KW-1185">Reference proteome</keyword>
<gene>
    <name evidence="5" type="ORF">EHS24_009113</name>
</gene>
<dbReference type="STRING" id="105984.A0A427XP01"/>
<dbReference type="GO" id="GO:0043248">
    <property type="term" value="P:proteasome assembly"/>
    <property type="evidence" value="ECO:0007669"/>
    <property type="project" value="TreeGrafter"/>
</dbReference>
<dbReference type="PANTHER" id="PTHR12970">
    <property type="entry name" value="PROTEASOME ASSEMBLY CHAPERONE 2"/>
    <property type="match status" value="1"/>
</dbReference>
<comment type="subunit">
    <text evidence="4">Component of the 20S proteasome chaperone.</text>
</comment>
<dbReference type="RefSeq" id="XP_028475480.1">
    <property type="nucleotide sequence ID" value="XM_028624408.1"/>
</dbReference>
<keyword evidence="2 4" id="KW-0143">Chaperone</keyword>
<dbReference type="Gene3D" id="3.40.50.10900">
    <property type="entry name" value="PAC-like subunit"/>
    <property type="match status" value="2"/>
</dbReference>
<accession>A0A427XP01</accession>
<dbReference type="Pfam" id="PF09754">
    <property type="entry name" value="PAC2"/>
    <property type="match status" value="1"/>
</dbReference>
<dbReference type="InterPro" id="IPR016562">
    <property type="entry name" value="Proteasome_assmbl_chp_2_euk"/>
</dbReference>
<dbReference type="InterPro" id="IPR019151">
    <property type="entry name" value="Proteasome_assmbl_chaperone_2"/>
</dbReference>
<protein>
    <recommendedName>
        <fullName evidence="1 4">Proteasome assembly chaperone 2</fullName>
    </recommendedName>
</protein>
<comment type="similarity">
    <text evidence="3 4">Belongs to the PSMG2 family.</text>
</comment>
<dbReference type="OrthoDB" id="10260712at2759"/>
<dbReference type="AlphaFoldDB" id="A0A427XP01"/>
<proteinExistence type="inferred from homology"/>
<evidence type="ECO:0000256" key="2">
    <source>
        <dbReference type="ARBA" id="ARBA00023186"/>
    </source>
</evidence>
<organism evidence="5 6">
    <name type="scientific">Apiotrichum porosum</name>
    <dbReference type="NCBI Taxonomy" id="105984"/>
    <lineage>
        <taxon>Eukaryota</taxon>
        <taxon>Fungi</taxon>
        <taxon>Dikarya</taxon>
        <taxon>Basidiomycota</taxon>
        <taxon>Agaricomycotina</taxon>
        <taxon>Tremellomycetes</taxon>
        <taxon>Trichosporonales</taxon>
        <taxon>Trichosporonaceae</taxon>
        <taxon>Apiotrichum</taxon>
    </lineage>
</organism>
<dbReference type="GO" id="GO:0005829">
    <property type="term" value="C:cytosol"/>
    <property type="evidence" value="ECO:0007669"/>
    <property type="project" value="TreeGrafter"/>
</dbReference>
<evidence type="ECO:0000313" key="5">
    <source>
        <dbReference type="EMBL" id="RSH80533.1"/>
    </source>
</evidence>
<evidence type="ECO:0000313" key="6">
    <source>
        <dbReference type="Proteomes" id="UP000279236"/>
    </source>
</evidence>
<dbReference type="InterPro" id="IPR038389">
    <property type="entry name" value="PSMG2_sf"/>
</dbReference>
<dbReference type="PIRSF" id="PIRSF010044">
    <property type="entry name" value="UCP010044"/>
    <property type="match status" value="1"/>
</dbReference>
<evidence type="ECO:0000256" key="1">
    <source>
        <dbReference type="ARBA" id="ARBA00019186"/>
    </source>
</evidence>
<comment type="function">
    <text evidence="4">Involved in 20S proteasome assembly.</text>
</comment>
<dbReference type="GeneID" id="39593656"/>
<dbReference type="GO" id="GO:0005634">
    <property type="term" value="C:nucleus"/>
    <property type="evidence" value="ECO:0007669"/>
    <property type="project" value="TreeGrafter"/>
</dbReference>
<dbReference type="Proteomes" id="UP000279236">
    <property type="component" value="Unassembled WGS sequence"/>
</dbReference>
<evidence type="ECO:0000256" key="3">
    <source>
        <dbReference type="ARBA" id="ARBA00025745"/>
    </source>
</evidence>
<dbReference type="EMBL" id="RSCE01000008">
    <property type="protein sequence ID" value="RSH80533.1"/>
    <property type="molecule type" value="Genomic_DNA"/>
</dbReference>
<name>A0A427XP01_9TREE</name>
<comment type="caution">
    <text evidence="5">The sequence shown here is derived from an EMBL/GenBank/DDBJ whole genome shotgun (WGS) entry which is preliminary data.</text>
</comment>
<evidence type="ECO:0000256" key="4">
    <source>
        <dbReference type="PIRNR" id="PIRNR010044"/>
    </source>
</evidence>